<comment type="caution">
    <text evidence="2">The sequence shown here is derived from an EMBL/GenBank/DDBJ whole genome shotgun (WGS) entry which is preliminary data.</text>
</comment>
<proteinExistence type="predicted"/>
<name>A0ABU2BC98_9CORY</name>
<sequence>MRTTNPRTSQTIETKTTRRFDTGTELSYPLWGKFTGIEFGAVPFILGYIYYMLVGNGDKAVSQVVPITVLIAFNSTFWLSYYFKRKTGELTNGQCGVLLITPFLTGAAGFWGLCALANIV</sequence>
<gene>
    <name evidence="2" type="ORF">J2S37_002509</name>
</gene>
<dbReference type="Proteomes" id="UP001183619">
    <property type="component" value="Unassembled WGS sequence"/>
</dbReference>
<feature type="transmembrane region" description="Helical" evidence="1">
    <location>
        <begin position="28"/>
        <end position="51"/>
    </location>
</feature>
<protein>
    <submittedName>
        <fullName evidence="2">Uncharacterized protein</fullName>
    </submittedName>
</protein>
<evidence type="ECO:0000313" key="2">
    <source>
        <dbReference type="EMBL" id="MDR7355971.1"/>
    </source>
</evidence>
<dbReference type="EMBL" id="JAVDYF010000001">
    <property type="protein sequence ID" value="MDR7355971.1"/>
    <property type="molecule type" value="Genomic_DNA"/>
</dbReference>
<feature type="transmembrane region" description="Helical" evidence="1">
    <location>
        <begin position="95"/>
        <end position="119"/>
    </location>
</feature>
<evidence type="ECO:0000256" key="1">
    <source>
        <dbReference type="SAM" id="Phobius"/>
    </source>
</evidence>
<keyword evidence="1" id="KW-0812">Transmembrane</keyword>
<keyword evidence="3" id="KW-1185">Reference proteome</keyword>
<organism evidence="2 3">
    <name type="scientific">Corynebacterium felinum</name>
    <dbReference type="NCBI Taxonomy" id="131318"/>
    <lineage>
        <taxon>Bacteria</taxon>
        <taxon>Bacillati</taxon>
        <taxon>Actinomycetota</taxon>
        <taxon>Actinomycetes</taxon>
        <taxon>Mycobacteriales</taxon>
        <taxon>Corynebacteriaceae</taxon>
        <taxon>Corynebacterium</taxon>
    </lineage>
</organism>
<evidence type="ECO:0000313" key="3">
    <source>
        <dbReference type="Proteomes" id="UP001183619"/>
    </source>
</evidence>
<dbReference type="RefSeq" id="WP_277103566.1">
    <property type="nucleotide sequence ID" value="NZ_BAAAJS010000069.1"/>
</dbReference>
<feature type="transmembrane region" description="Helical" evidence="1">
    <location>
        <begin position="63"/>
        <end position="83"/>
    </location>
</feature>
<keyword evidence="1" id="KW-0472">Membrane</keyword>
<reference evidence="2 3" key="1">
    <citation type="submission" date="2023-07" db="EMBL/GenBank/DDBJ databases">
        <title>Sequencing the genomes of 1000 actinobacteria strains.</title>
        <authorList>
            <person name="Klenk H.-P."/>
        </authorList>
    </citation>
    <scope>NUCLEOTIDE SEQUENCE [LARGE SCALE GENOMIC DNA]</scope>
    <source>
        <strain evidence="2 3">DSM 44508</strain>
    </source>
</reference>
<keyword evidence="1" id="KW-1133">Transmembrane helix</keyword>
<accession>A0ABU2BC98</accession>